<dbReference type="InterPro" id="IPR042100">
    <property type="entry name" value="Bug_dom1"/>
</dbReference>
<evidence type="ECO:0000256" key="1">
    <source>
        <dbReference type="ARBA" id="ARBA00006987"/>
    </source>
</evidence>
<reference evidence="3" key="1">
    <citation type="submission" date="2020-08" db="EMBL/GenBank/DDBJ databases">
        <authorList>
            <person name="Hu Y."/>
            <person name="Nguyen S.V."/>
            <person name="Li F."/>
            <person name="Fanning S."/>
        </authorList>
    </citation>
    <scope>NUCLEOTIDE SEQUENCE</scope>
    <source>
        <strain evidence="3">SYSU D8009</strain>
    </source>
</reference>
<dbReference type="PANTHER" id="PTHR42928:SF5">
    <property type="entry name" value="BLR1237 PROTEIN"/>
    <property type="match status" value="1"/>
</dbReference>
<organism evidence="3 4">
    <name type="scientific">Siccirubricoccus deserti</name>
    <dbReference type="NCBI Taxonomy" id="2013562"/>
    <lineage>
        <taxon>Bacteria</taxon>
        <taxon>Pseudomonadati</taxon>
        <taxon>Pseudomonadota</taxon>
        <taxon>Alphaproteobacteria</taxon>
        <taxon>Acetobacterales</taxon>
        <taxon>Roseomonadaceae</taxon>
        <taxon>Siccirubricoccus</taxon>
    </lineage>
</organism>
<feature type="chain" id="PRO_5040747767" evidence="2">
    <location>
        <begin position="24"/>
        <end position="330"/>
    </location>
</feature>
<name>A0A9X0UG24_9PROT</name>
<dbReference type="SUPFAM" id="SSF53850">
    <property type="entry name" value="Periplasmic binding protein-like II"/>
    <property type="match status" value="1"/>
</dbReference>
<dbReference type="Gene3D" id="3.40.190.150">
    <property type="entry name" value="Bordetella uptake gene, domain 1"/>
    <property type="match status" value="1"/>
</dbReference>
<protein>
    <submittedName>
        <fullName evidence="3">Tripartite tricarboxylate transporter substrate binding protein</fullName>
    </submittedName>
</protein>
<dbReference type="Gene3D" id="3.40.190.10">
    <property type="entry name" value="Periplasmic binding protein-like II"/>
    <property type="match status" value="1"/>
</dbReference>
<sequence length="330" mass="34317">MPMMTRRGLLAAPALLSATPAPAQTSAQSYPERPVRLVVPFPPGGNIDILSRLLAAQLTARLRQPVVVENRAGAGGTMGAEMVANSRPDGHTLMMGSNGSLVGNLLTQANLSYDPFRQLQPIGLCATVALALVVRADHPAQDVQALVAQSRARPGSVTCGSAGIGSSNHLALALFDAASGAGITHVPYRGSGPMLPDLLAGNVTCVMEQISVALPLARESKVRLLAITAEHRTPLAPDLPTLVEAGYAGAVMLSYNGLCAPAGTPEAVVALLSGLLPECLAEPALRERMEQGGVELARPPQTTPAWFAAFLRTDLARTREAVRLAGIKVE</sequence>
<dbReference type="PIRSF" id="PIRSF017082">
    <property type="entry name" value="YflP"/>
    <property type="match status" value="1"/>
</dbReference>
<dbReference type="CDD" id="cd07012">
    <property type="entry name" value="PBP2_Bug_TTT"/>
    <property type="match status" value="1"/>
</dbReference>
<evidence type="ECO:0000313" key="3">
    <source>
        <dbReference type="EMBL" id="MBC4018581.1"/>
    </source>
</evidence>
<dbReference type="InterPro" id="IPR005064">
    <property type="entry name" value="BUG"/>
</dbReference>
<accession>A0A9X0UG24</accession>
<comment type="caution">
    <text evidence="3">The sequence shown here is derived from an EMBL/GenBank/DDBJ whole genome shotgun (WGS) entry which is preliminary data.</text>
</comment>
<comment type="similarity">
    <text evidence="1">Belongs to the UPF0065 (bug) family.</text>
</comment>
<dbReference type="Proteomes" id="UP000600101">
    <property type="component" value="Unassembled WGS sequence"/>
</dbReference>
<evidence type="ECO:0000313" key="4">
    <source>
        <dbReference type="Proteomes" id="UP000600101"/>
    </source>
</evidence>
<evidence type="ECO:0000256" key="2">
    <source>
        <dbReference type="SAM" id="SignalP"/>
    </source>
</evidence>
<gene>
    <name evidence="3" type="ORF">H7965_25275</name>
</gene>
<proteinExistence type="inferred from homology"/>
<dbReference type="RefSeq" id="WP_186773331.1">
    <property type="nucleotide sequence ID" value="NZ_JACOMF010000064.1"/>
</dbReference>
<keyword evidence="4" id="KW-1185">Reference proteome</keyword>
<dbReference type="EMBL" id="JACOMF010000064">
    <property type="protein sequence ID" value="MBC4018581.1"/>
    <property type="molecule type" value="Genomic_DNA"/>
</dbReference>
<keyword evidence="2" id="KW-0732">Signal</keyword>
<dbReference type="AlphaFoldDB" id="A0A9X0UG24"/>
<dbReference type="PANTHER" id="PTHR42928">
    <property type="entry name" value="TRICARBOXYLATE-BINDING PROTEIN"/>
    <property type="match status" value="1"/>
</dbReference>
<feature type="signal peptide" evidence="2">
    <location>
        <begin position="1"/>
        <end position="23"/>
    </location>
</feature>
<dbReference type="Pfam" id="PF03401">
    <property type="entry name" value="TctC"/>
    <property type="match status" value="1"/>
</dbReference>